<dbReference type="EMBL" id="JARJCN010000031">
    <property type="protein sequence ID" value="KAJ7086390.1"/>
    <property type="molecule type" value="Genomic_DNA"/>
</dbReference>
<evidence type="ECO:0000313" key="1">
    <source>
        <dbReference type="EMBL" id="KAJ7086390.1"/>
    </source>
</evidence>
<reference evidence="1" key="1">
    <citation type="submission" date="2023-03" db="EMBL/GenBank/DDBJ databases">
        <title>Massive genome expansion in bonnet fungi (Mycena s.s.) driven by repeated elements and novel gene families across ecological guilds.</title>
        <authorList>
            <consortium name="Lawrence Berkeley National Laboratory"/>
            <person name="Harder C.B."/>
            <person name="Miyauchi S."/>
            <person name="Viragh M."/>
            <person name="Kuo A."/>
            <person name="Thoen E."/>
            <person name="Andreopoulos B."/>
            <person name="Lu D."/>
            <person name="Skrede I."/>
            <person name="Drula E."/>
            <person name="Henrissat B."/>
            <person name="Morin E."/>
            <person name="Kohler A."/>
            <person name="Barry K."/>
            <person name="LaButti K."/>
            <person name="Morin E."/>
            <person name="Salamov A."/>
            <person name="Lipzen A."/>
            <person name="Mereny Z."/>
            <person name="Hegedus B."/>
            <person name="Baldrian P."/>
            <person name="Stursova M."/>
            <person name="Weitz H."/>
            <person name="Taylor A."/>
            <person name="Grigoriev I.V."/>
            <person name="Nagy L.G."/>
            <person name="Martin F."/>
            <person name="Kauserud H."/>
        </authorList>
    </citation>
    <scope>NUCLEOTIDE SEQUENCE</scope>
    <source>
        <strain evidence="1">CBHHK173m</strain>
    </source>
</reference>
<protein>
    <submittedName>
        <fullName evidence="1">Uncharacterized protein</fullName>
    </submittedName>
</protein>
<dbReference type="AlphaFoldDB" id="A0AAD6U5L2"/>
<dbReference type="Proteomes" id="UP001222325">
    <property type="component" value="Unassembled WGS sequence"/>
</dbReference>
<comment type="caution">
    <text evidence="1">The sequence shown here is derived from an EMBL/GenBank/DDBJ whole genome shotgun (WGS) entry which is preliminary data.</text>
</comment>
<gene>
    <name evidence="1" type="ORF">B0H15DRAFT_347294</name>
</gene>
<evidence type="ECO:0000313" key="2">
    <source>
        <dbReference type="Proteomes" id="UP001222325"/>
    </source>
</evidence>
<name>A0AAD6U5L2_9AGAR</name>
<proteinExistence type="predicted"/>
<organism evidence="1 2">
    <name type="scientific">Mycena belliarum</name>
    <dbReference type="NCBI Taxonomy" id="1033014"/>
    <lineage>
        <taxon>Eukaryota</taxon>
        <taxon>Fungi</taxon>
        <taxon>Dikarya</taxon>
        <taxon>Basidiomycota</taxon>
        <taxon>Agaricomycotina</taxon>
        <taxon>Agaricomycetes</taxon>
        <taxon>Agaricomycetidae</taxon>
        <taxon>Agaricales</taxon>
        <taxon>Marasmiineae</taxon>
        <taxon>Mycenaceae</taxon>
        <taxon>Mycena</taxon>
    </lineage>
</organism>
<keyword evidence="2" id="KW-1185">Reference proteome</keyword>
<sequence>MDPYQDTPEPLPPSIMALVPNRAQVLADYPLEFRKRWKVSRRPPSLLSRLFTIRGYDTAAACFYRIYEFAVLHDNIRFRDEIEYFCHRPWPVSSLPDPHDSNPERAAFLAALTRILCAAFNDRIERGLPRDAPAYIRDFDKLRALPKVFETPPAWAETIPPLDRPLRIAAHEGDPGLSSHLAEMRIVMKAPHYNFTSDNSPEYMLRTVEKTRRPRLGNSVSD</sequence>
<accession>A0AAD6U5L2</accession>